<dbReference type="CDD" id="cd17242">
    <property type="entry name" value="MobM_relaxase"/>
    <property type="match status" value="1"/>
</dbReference>
<name>A0A1C3IZW0_9VIBR</name>
<keyword evidence="1" id="KW-0175">Coiled coil</keyword>
<accession>A0A1C3IZW0</accession>
<dbReference type="EMBL" id="FLQP01000054">
    <property type="protein sequence ID" value="SBS66949.1"/>
    <property type="molecule type" value="Genomic_DNA"/>
</dbReference>
<dbReference type="InterPro" id="IPR001668">
    <property type="entry name" value="Mob_Pre"/>
</dbReference>
<organism evidence="2 3">
    <name type="scientific">Vibrio atlanticus</name>
    <dbReference type="NCBI Taxonomy" id="693153"/>
    <lineage>
        <taxon>Bacteria</taxon>
        <taxon>Pseudomonadati</taxon>
        <taxon>Pseudomonadota</taxon>
        <taxon>Gammaproteobacteria</taxon>
        <taxon>Vibrionales</taxon>
        <taxon>Vibrionaceae</taxon>
        <taxon>Vibrio</taxon>
    </lineage>
</organism>
<dbReference type="Proteomes" id="UP000092876">
    <property type="component" value="Unassembled WGS sequence"/>
</dbReference>
<feature type="coiled-coil region" evidence="1">
    <location>
        <begin position="246"/>
        <end position="273"/>
    </location>
</feature>
<dbReference type="GO" id="GO:0003677">
    <property type="term" value="F:DNA binding"/>
    <property type="evidence" value="ECO:0007669"/>
    <property type="project" value="InterPro"/>
</dbReference>
<dbReference type="GO" id="GO:0006310">
    <property type="term" value="P:DNA recombination"/>
    <property type="evidence" value="ECO:0007669"/>
    <property type="project" value="InterPro"/>
</dbReference>
<protein>
    <submittedName>
        <fullName evidence="2">Plasmid recombination enzyme</fullName>
    </submittedName>
</protein>
<sequence>MQSVVNEAMRVDGYCPHVYRPQIPKVLYGIDPREVPAIALERSSKAQDRLGRRIRKDAPLMLGGVISVESESSVNFKDFLKYSLRYLRKEYGDNLMSVVPHLDEAHPHLHYYVVPTLEGGAFNIAEVHGGIRARNECNDGYSKKANAYKSAMREFQDSFYEAVGSKLGLTRLGPKVQRLTRKEWKSQQKQAQVFIQQRRELNKQQQKIAKDKAVLSHEKQSVMRQERELTRIGRASFFSNKHVQKNEYLRKRLNKFQQQNNELLVQLDEQQHGLTKVCRDLKLLKKDQEAYHNKFDVMSYKLELKDQFIQELKRKTGIKYEEKCTRNQQYTYRP</sequence>
<dbReference type="Pfam" id="PF01076">
    <property type="entry name" value="Mob_Pre"/>
    <property type="match status" value="1"/>
</dbReference>
<dbReference type="Gene3D" id="3.30.930.30">
    <property type="match status" value="1"/>
</dbReference>
<proteinExistence type="predicted"/>
<evidence type="ECO:0000313" key="3">
    <source>
        <dbReference type="Proteomes" id="UP000092876"/>
    </source>
</evidence>
<gene>
    <name evidence="2" type="ORF">VAT7223_03445</name>
</gene>
<evidence type="ECO:0000256" key="1">
    <source>
        <dbReference type="SAM" id="Coils"/>
    </source>
</evidence>
<reference evidence="3" key="1">
    <citation type="submission" date="2016-06" db="EMBL/GenBank/DDBJ databases">
        <authorList>
            <person name="Rodrigo-Torres Lidia"/>
            <person name="Arahal R.David."/>
        </authorList>
    </citation>
    <scope>NUCLEOTIDE SEQUENCE [LARGE SCALE GENOMIC DNA]</scope>
    <source>
        <strain evidence="3">CECT 7223</strain>
    </source>
</reference>
<dbReference type="AlphaFoldDB" id="A0A1C3IZW0"/>
<evidence type="ECO:0000313" key="2">
    <source>
        <dbReference type="EMBL" id="SBS66949.1"/>
    </source>
</evidence>